<sequence length="174" mass="18613">MSSLVLLAVLAFVVFIVLAALKKKQVGGSVGFPYQPAKTLFSAAERSFLGVLDQAVGPEYRAFGKVRVADVATVKPGLGSSERQGALNRVSAKHFDFVVCRASDLSVVCAIELNDKSHSSQRAQDRDELLLRVCQAINLPLLTVPAKQGYSVQDVRVQFLSATSPLRPGVAVDA</sequence>
<accession>A0ABW2YK80</accession>
<comment type="caution">
    <text evidence="2">The sequence shown here is derived from an EMBL/GenBank/DDBJ whole genome shotgun (WGS) entry which is preliminary data.</text>
</comment>
<reference evidence="3" key="1">
    <citation type="journal article" date="2019" name="Int. J. Syst. Evol. Microbiol.">
        <title>The Global Catalogue of Microorganisms (GCM) 10K type strain sequencing project: providing services to taxonomists for standard genome sequencing and annotation.</title>
        <authorList>
            <consortium name="The Broad Institute Genomics Platform"/>
            <consortium name="The Broad Institute Genome Sequencing Center for Infectious Disease"/>
            <person name="Wu L."/>
            <person name="Ma J."/>
        </authorList>
    </citation>
    <scope>NUCLEOTIDE SEQUENCE [LARGE SCALE GENOMIC DNA]</scope>
    <source>
        <strain evidence="3">CCUG 55491</strain>
    </source>
</reference>
<dbReference type="PIRSF" id="PIRSF028063">
    <property type="entry name" value="UCP028063"/>
    <property type="match status" value="1"/>
</dbReference>
<feature type="domain" description="DUF2726" evidence="1">
    <location>
        <begin position="38"/>
        <end position="159"/>
    </location>
</feature>
<name>A0ABW2YK80_9GAMM</name>
<dbReference type="Proteomes" id="UP001597090">
    <property type="component" value="Unassembled WGS sequence"/>
</dbReference>
<dbReference type="Pfam" id="PF10881">
    <property type="entry name" value="DUF2726"/>
    <property type="match status" value="1"/>
</dbReference>
<proteinExistence type="predicted"/>
<dbReference type="InterPro" id="IPR024402">
    <property type="entry name" value="DUF2726"/>
</dbReference>
<gene>
    <name evidence="2" type="ORF">ACFQZQ_03845</name>
</gene>
<organism evidence="2 3">
    <name type="scientific">Lysobacter koreensis</name>
    <dbReference type="NCBI Taxonomy" id="266122"/>
    <lineage>
        <taxon>Bacteria</taxon>
        <taxon>Pseudomonadati</taxon>
        <taxon>Pseudomonadota</taxon>
        <taxon>Gammaproteobacteria</taxon>
        <taxon>Lysobacterales</taxon>
        <taxon>Lysobacteraceae</taxon>
        <taxon>Lysobacter</taxon>
    </lineage>
</organism>
<dbReference type="EMBL" id="JBHTIH010000002">
    <property type="protein sequence ID" value="MFD0738419.1"/>
    <property type="molecule type" value="Genomic_DNA"/>
</dbReference>
<evidence type="ECO:0000259" key="1">
    <source>
        <dbReference type="Pfam" id="PF10881"/>
    </source>
</evidence>
<evidence type="ECO:0000313" key="2">
    <source>
        <dbReference type="EMBL" id="MFD0738419.1"/>
    </source>
</evidence>
<dbReference type="RefSeq" id="WP_386811343.1">
    <property type="nucleotide sequence ID" value="NZ_JBHTIH010000002.1"/>
</dbReference>
<dbReference type="InterPro" id="IPR014538">
    <property type="entry name" value="UCP028063_topo_Znf"/>
</dbReference>
<protein>
    <submittedName>
        <fullName evidence="2">DUF2726 domain-containing protein</fullName>
    </submittedName>
</protein>
<keyword evidence="3" id="KW-1185">Reference proteome</keyword>
<evidence type="ECO:0000313" key="3">
    <source>
        <dbReference type="Proteomes" id="UP001597090"/>
    </source>
</evidence>